<dbReference type="RefSeq" id="XP_015268544.1">
    <property type="nucleotide sequence ID" value="XM_015413058.1"/>
</dbReference>
<evidence type="ECO:0000256" key="5">
    <source>
        <dbReference type="ARBA" id="ARBA00023157"/>
    </source>
</evidence>
<dbReference type="CDD" id="cd03593">
    <property type="entry name" value="CLECT_NK_receptors_like"/>
    <property type="match status" value="1"/>
</dbReference>
<organism evidence="7 8">
    <name type="scientific">Gekko japonicus</name>
    <name type="common">Schlegel's Japanese gecko</name>
    <dbReference type="NCBI Taxonomy" id="146911"/>
    <lineage>
        <taxon>Eukaryota</taxon>
        <taxon>Metazoa</taxon>
        <taxon>Chordata</taxon>
        <taxon>Craniata</taxon>
        <taxon>Vertebrata</taxon>
        <taxon>Euteleostomi</taxon>
        <taxon>Lepidosauria</taxon>
        <taxon>Squamata</taxon>
        <taxon>Bifurcata</taxon>
        <taxon>Gekkota</taxon>
        <taxon>Gekkonidae</taxon>
        <taxon>Gekkoninae</taxon>
        <taxon>Gekko</taxon>
    </lineage>
</organism>
<dbReference type="InterPro" id="IPR051527">
    <property type="entry name" value="KLR_subfamily_B"/>
</dbReference>
<evidence type="ECO:0000256" key="1">
    <source>
        <dbReference type="ARBA" id="ARBA00004606"/>
    </source>
</evidence>
<keyword evidence="4" id="KW-0472">Membrane</keyword>
<keyword evidence="7" id="KW-1185">Reference proteome</keyword>
<reference evidence="8" key="1">
    <citation type="submission" date="2025-08" db="UniProtKB">
        <authorList>
            <consortium name="RefSeq"/>
        </authorList>
    </citation>
    <scope>IDENTIFICATION</scope>
</reference>
<accession>A0ABM1K4A7</accession>
<feature type="domain" description="C-type lectin" evidence="6">
    <location>
        <begin position="98"/>
        <end position="207"/>
    </location>
</feature>
<dbReference type="SUPFAM" id="SSF56436">
    <property type="entry name" value="C-type lectin-like"/>
    <property type="match status" value="1"/>
</dbReference>
<gene>
    <name evidence="8" type="primary">LOC107112002</name>
</gene>
<comment type="subcellular location">
    <subcellularLocation>
        <location evidence="1">Membrane</location>
        <topology evidence="1">Single-pass type II membrane protein</topology>
    </subcellularLocation>
</comment>
<evidence type="ECO:0000256" key="4">
    <source>
        <dbReference type="ARBA" id="ARBA00022989"/>
    </source>
</evidence>
<keyword evidence="5" id="KW-1015">Disulfide bond</keyword>
<evidence type="ECO:0000256" key="3">
    <source>
        <dbReference type="ARBA" id="ARBA00022968"/>
    </source>
</evidence>
<dbReference type="Pfam" id="PF00059">
    <property type="entry name" value="Lectin_C"/>
    <property type="match status" value="1"/>
</dbReference>
<dbReference type="InterPro" id="IPR001304">
    <property type="entry name" value="C-type_lectin-like"/>
</dbReference>
<evidence type="ECO:0000313" key="8">
    <source>
        <dbReference type="RefSeq" id="XP_015268544.1"/>
    </source>
</evidence>
<dbReference type="PANTHER" id="PTHR46784:SF1">
    <property type="entry name" value="KILLER CELL LECTIN-LIKE RECEPTOR SUBFAMILY B MEMBER 1"/>
    <property type="match status" value="1"/>
</dbReference>
<dbReference type="GeneID" id="107112002"/>
<keyword evidence="3" id="KW-0735">Signal-anchor</keyword>
<sequence>MVAAASPAPSSLCQKDRCQKERCSLGEAREPRHCVHRARAGALRLGGAFQMKQQTNGTENRTYLETVSHLKQFLCKPLDNRATEHSGCRLCPQNWFLHGNKCYWISEENRTWHESEKDCRAKLSDMLVIEDQDEVAFIQSIVEGAHLLWIGLTATLPERKWTWVNGTPLDDKISQGIGPVEADSCGQLNENRIVPEACSAVARWICKTDSLLI</sequence>
<evidence type="ECO:0000259" key="6">
    <source>
        <dbReference type="PROSITE" id="PS50041"/>
    </source>
</evidence>
<protein>
    <submittedName>
        <fullName evidence="8">Killer cell lectin-like receptor subfamily B member 1C</fullName>
    </submittedName>
</protein>
<dbReference type="InterPro" id="IPR033992">
    <property type="entry name" value="NKR-like_CTLD"/>
</dbReference>
<dbReference type="Proteomes" id="UP000694871">
    <property type="component" value="Unplaced"/>
</dbReference>
<keyword evidence="4" id="KW-1133">Transmembrane helix</keyword>
<dbReference type="PROSITE" id="PS50041">
    <property type="entry name" value="C_TYPE_LECTIN_2"/>
    <property type="match status" value="1"/>
</dbReference>
<proteinExistence type="predicted"/>
<dbReference type="PANTHER" id="PTHR46784">
    <property type="entry name" value="KILLER CELL LECTIN-LIKE RECEPTOR SUBFAMILY B MEMBER 1"/>
    <property type="match status" value="1"/>
</dbReference>
<evidence type="ECO:0000256" key="2">
    <source>
        <dbReference type="ARBA" id="ARBA00022734"/>
    </source>
</evidence>
<dbReference type="InterPro" id="IPR016187">
    <property type="entry name" value="CTDL_fold"/>
</dbReference>
<dbReference type="InterPro" id="IPR016186">
    <property type="entry name" value="C-type_lectin-like/link_sf"/>
</dbReference>
<dbReference type="Gene3D" id="3.10.100.10">
    <property type="entry name" value="Mannose-Binding Protein A, subunit A"/>
    <property type="match status" value="1"/>
</dbReference>
<evidence type="ECO:0000313" key="7">
    <source>
        <dbReference type="Proteomes" id="UP000694871"/>
    </source>
</evidence>
<keyword evidence="2" id="KW-0430">Lectin</keyword>
<dbReference type="SMART" id="SM00034">
    <property type="entry name" value="CLECT"/>
    <property type="match status" value="1"/>
</dbReference>
<name>A0ABM1K4A7_GEKJA</name>
<keyword evidence="4" id="KW-0812">Transmembrane</keyword>